<reference evidence="9 10" key="1">
    <citation type="submission" date="2018-12" db="EMBL/GenBank/DDBJ databases">
        <title>Complete genome sequence of Iodobacter sp. H11R3.</title>
        <authorList>
            <person name="Bae J.-W."/>
        </authorList>
    </citation>
    <scope>NUCLEOTIDE SEQUENCE [LARGE SCALE GENOMIC DNA]</scope>
    <source>
        <strain evidence="9 10">H11R3</strain>
    </source>
</reference>
<evidence type="ECO:0000256" key="1">
    <source>
        <dbReference type="ARBA" id="ARBA00004561"/>
    </source>
</evidence>
<dbReference type="SUPFAM" id="SSF50998">
    <property type="entry name" value="Quinoprotein alcohol dehydrogenase-like"/>
    <property type="match status" value="1"/>
</dbReference>
<dbReference type="Gene3D" id="2.130.10.10">
    <property type="entry name" value="YVTN repeat-like/Quinoprotein amine dehydrogenase"/>
    <property type="match status" value="1"/>
</dbReference>
<keyword evidence="5" id="KW-0106">Calcium</keyword>
<dbReference type="KEGG" id="iod:EJO50_09940"/>
<keyword evidence="10" id="KW-1185">Reference proteome</keyword>
<keyword evidence="4" id="KW-0479">Metal-binding</keyword>
<dbReference type="Pfam" id="PF05567">
    <property type="entry name" value="T4P_PilY1"/>
    <property type="match status" value="1"/>
</dbReference>
<organism evidence="9 10">
    <name type="scientific">Iodobacter ciconiae</name>
    <dbReference type="NCBI Taxonomy" id="2496266"/>
    <lineage>
        <taxon>Bacteria</taxon>
        <taxon>Pseudomonadati</taxon>
        <taxon>Pseudomonadota</taxon>
        <taxon>Betaproteobacteria</taxon>
        <taxon>Neisseriales</taxon>
        <taxon>Chitinibacteraceae</taxon>
        <taxon>Iodobacter</taxon>
    </lineage>
</organism>
<keyword evidence="6" id="KW-0281">Fimbrium</keyword>
<evidence type="ECO:0000256" key="5">
    <source>
        <dbReference type="ARBA" id="ARBA00022837"/>
    </source>
</evidence>
<evidence type="ECO:0000256" key="3">
    <source>
        <dbReference type="ARBA" id="ARBA00022558"/>
    </source>
</evidence>
<evidence type="ECO:0000313" key="9">
    <source>
        <dbReference type="EMBL" id="AZN36776.1"/>
    </source>
</evidence>
<dbReference type="InterPro" id="IPR015943">
    <property type="entry name" value="WD40/YVTN_repeat-like_dom_sf"/>
</dbReference>
<dbReference type="RefSeq" id="WP_125973784.1">
    <property type="nucleotide sequence ID" value="NZ_CP034433.1"/>
</dbReference>
<feature type="domain" description="PilY1 beta-propeller" evidence="8">
    <location>
        <begin position="657"/>
        <end position="974"/>
    </location>
</feature>
<name>A0A3S8ZTI8_9NEIS</name>
<feature type="chain" id="PRO_5019015835" description="PilY1 beta-propeller domain-containing protein" evidence="7">
    <location>
        <begin position="20"/>
        <end position="1163"/>
    </location>
</feature>
<keyword evidence="3" id="KW-1029">Fimbrium biogenesis</keyword>
<protein>
    <recommendedName>
        <fullName evidence="8">PilY1 beta-propeller domain-containing protein</fullName>
    </recommendedName>
</protein>
<comment type="subcellular location">
    <subcellularLocation>
        <location evidence="1">Fimbrium</location>
    </subcellularLocation>
</comment>
<dbReference type="OrthoDB" id="7156875at2"/>
<evidence type="ECO:0000256" key="6">
    <source>
        <dbReference type="ARBA" id="ARBA00023263"/>
    </source>
</evidence>
<evidence type="ECO:0000259" key="8">
    <source>
        <dbReference type="Pfam" id="PF05567"/>
    </source>
</evidence>
<evidence type="ECO:0000256" key="7">
    <source>
        <dbReference type="SAM" id="SignalP"/>
    </source>
</evidence>
<sequence>MKLNLITLGWLGLSVSTFAAQTADKPLSTLTSGDVKPNIMFTIDDSGSMAWTHMPDSVGGYGTLTTAYPNLLTKVGYRASLCNGVYYNPAITYQAPKNANGTSMPDASFTSAWYNGFSSGSTTTHNLSNAFFAYDNTTSYGLGTATSVQAFYWTLKPGITFDTSNPGPLCSEAPSGNIDSNSAASTTSWTKVFIPDTTQTIAVQNAQKTNFANWFSYYRTRLQAMKSSAGLAFSSIDTRYRVGFSKIGRLKLSDYASGKFLNISDYDGTQKSAWYAMLYGTSTGPDGTPLKLALQAIGQIYSGVIPSGVTDPIQYTCQQNFEILTTDGYWNASGDSVSVGNTDSAIPRPMLDGANQSDNLADVTMKYFKTDLRPSMANNVPGVLAFDTGPEGRQMMRTYTLGMGMNGTLKYVDNYETNGDASVNDYVGLKNGTKNWPTVTGETLTTIDDLWHAGVNGGGKFFSARDPSAVSSSLQSALNDISARLGSVGAPDVSNAFMTAADNKVYNSSYKTRDWTGDISARTVDVSSATFATTELWSAQNLLALRSFTSNPRVIYSCTGSCNSFTTFDAATYAGNASITAGVTSLKTANSLNTAQQAAINGTKLVDYLRGDQSNEPTTSNPDLAAATALFRQRTKVLGAIIHGGVTYVKKSEKAYSDSGYTAFSRTNLSRRAMLYAPGNDGMLHAFDAATGQEIWAFIPPSLLPSLWKQADRNYDSNFQYFVDGSPTIADINNGSSWKTILVGGLRGGGGEYYAIDITNPSATVPATPLWSFKDSRLGKTYGFPVVGKIAGQWKVLLTAGYDNSDNKAYLFVLNADTGALEKTFTTTCTATDGTCGLSKIGALFTEPDVDDTIKMVYAGDLVGNLWRFDVTGDQGNGILVATTGTPTLRQPISSAPLIKEMTVYKNSSGIAAHYVNFGTGRFLNQNDMSNSDTQTIYGLLIDPSLEAIDSNFNNLRTSGSLIELMIDKTCDKTIKDNLGGTVSTLDGIDGASLSSNCPNAIAGDFSNSDGNFDTITLKRAANSTLGADLISCKNSIKGWRANLPISKERIPNDPFPFNDYGVFSSIVPGADSCTPGGISREYKMPLNLSKDWLCANPSSNVFISIGKNTDGKLSDDPSRRVSITTSKFDSIKVNADGTGSADTARLNTQVKGKRSSWSEILR</sequence>
<comment type="similarity">
    <text evidence="2">Belongs to the PilY1 family.</text>
</comment>
<dbReference type="InterPro" id="IPR011047">
    <property type="entry name" value="Quinoprotein_ADH-like_sf"/>
</dbReference>
<dbReference type="GO" id="GO:0046872">
    <property type="term" value="F:metal ion binding"/>
    <property type="evidence" value="ECO:0007669"/>
    <property type="project" value="UniProtKB-KW"/>
</dbReference>
<dbReference type="Proteomes" id="UP000282438">
    <property type="component" value="Chromosome"/>
</dbReference>
<accession>A0A3S8ZTI8</accession>
<keyword evidence="7" id="KW-0732">Signal</keyword>
<dbReference type="InterPro" id="IPR008707">
    <property type="entry name" value="B-propeller_PilY1"/>
</dbReference>
<gene>
    <name evidence="9" type="ORF">EJO50_09940</name>
</gene>
<evidence type="ECO:0000256" key="2">
    <source>
        <dbReference type="ARBA" id="ARBA00008387"/>
    </source>
</evidence>
<dbReference type="EMBL" id="CP034433">
    <property type="protein sequence ID" value="AZN36776.1"/>
    <property type="molecule type" value="Genomic_DNA"/>
</dbReference>
<feature type="signal peptide" evidence="7">
    <location>
        <begin position="1"/>
        <end position="19"/>
    </location>
</feature>
<dbReference type="GO" id="GO:0009289">
    <property type="term" value="C:pilus"/>
    <property type="evidence" value="ECO:0007669"/>
    <property type="project" value="UniProtKB-SubCell"/>
</dbReference>
<dbReference type="AlphaFoldDB" id="A0A3S8ZTI8"/>
<proteinExistence type="inferred from homology"/>
<evidence type="ECO:0000313" key="10">
    <source>
        <dbReference type="Proteomes" id="UP000282438"/>
    </source>
</evidence>
<evidence type="ECO:0000256" key="4">
    <source>
        <dbReference type="ARBA" id="ARBA00022723"/>
    </source>
</evidence>